<dbReference type="GO" id="GO:0007160">
    <property type="term" value="P:cell-matrix adhesion"/>
    <property type="evidence" value="ECO:0007669"/>
    <property type="project" value="TreeGrafter"/>
</dbReference>
<keyword evidence="9" id="KW-1185">Reference proteome</keyword>
<gene>
    <name evidence="10" type="primary">otoa</name>
</gene>
<dbReference type="GO" id="GO:0016020">
    <property type="term" value="C:membrane"/>
    <property type="evidence" value="ECO:0007669"/>
    <property type="project" value="UniProtKB-SubCell"/>
</dbReference>
<dbReference type="PANTHER" id="PTHR23412">
    <property type="entry name" value="STEREOCILIN RELATED"/>
    <property type="match status" value="1"/>
</dbReference>
<feature type="region of interest" description="Disordered" evidence="7">
    <location>
        <begin position="1081"/>
        <end position="1108"/>
    </location>
</feature>
<sequence length="1133" mass="123857">MSAMSPDRNQSAEGFPPLPPNFHEMAKTLMIKCSKQGPVLRTNHNPNDTTGPPVDEADWNVMENMWNCSSLPQLIELMKNTTNSPRCFMRAFAAPLAWLVVSQKGANVDAEVLGKLLWAAKPLLETMPPAQIDLPPNLDNPRLDEMMKLFREVFSSFSEEQKSRIRDWVKERVAENEFRCTLKPQRLIIVPLPSDPKPSGLKPTDTRPPQLANMKPMAGDSDLKACSPRMPWLKAKVLRMMGRFVSQLPPQDIKTIPQKELCEFYEAPEFPTSFQAVGEVQPSLGRTLLTRLRRECSPDHQNFLQNMDRLGSLACFYDDDTSSLDVSQSKKFLSQLKECHTSATDKIKKQLVKKLLATGENSPTPELLQSLGPGVSVLPPSTLSKFSPEALKNTLSSLSQTTWNPAQAKTLAKALLNDSESITGVKLLSLGSVVRGVGSAILKKVKAEGLLGSEGLQSVSEKMSSLQKKALLKGLSDGVSVPELVKKAPDSLLSTLSLSTLDKADLSTVDEVGGRSWTRAQSAFLVKKILGEKVKPGQIRKLGKAVQGLTCAMIDSVSQNETMETAQALSESSDCLSKTQVRCAAKKLFASLERQRASYFANVTDSELQAIPVFLLIHLPVGQIARLPDAVCPRFLEMMSQANLSSLPYNAPQRPALTAKALTCLGKNMSNLSSVEVSFLGSLVCEMNASQVSSLSPDVLNMTLLTLASCPRIPPQHRPQLYTLVVDTFGDPSNWSEDDMTSLGPLLLLNGTTVKSLPYKPWLKSALSYLLDSMPEEPNLSILRWKMFTLTTGGAGEQPPAQRRRRREVNSLLEPTVSLIEELGEGNMYWSPAQLADMSVQTFTDTVPTLGAIHNYTAEQLSVLREKAIEAWGPVASLNESKIVELGCVSQGFTPEELQNLSISSVDTLEILSACRWNQTQREAMWRGFMKRTGMNVSKLGSPEIVGLGQFICGIRPNETEQLQTDAFRESVEVVGFVHCPLNMMEKLKDRAVAVFGDPSTWSEAQVSAMGNLIAGLNASELQRLNASVLPFISQSAIPLILPGRLAALSVSQLRAMGPDNAAMVTEAQRAGFTETQRSALAEAEGTSYSRNEEPTQSPQNALPQQGGAPRMSTLGIVVLLQPLLLMLLGFVG</sequence>
<dbReference type="CTD" id="146183"/>
<dbReference type="FunCoup" id="A0A6J2W7A9">
    <property type="interactions" value="856"/>
</dbReference>
<evidence type="ECO:0000256" key="2">
    <source>
        <dbReference type="ARBA" id="ARBA00011016"/>
    </source>
</evidence>
<name>A0A6J2W7A9_CHACN</name>
<keyword evidence="5" id="KW-0472">Membrane</keyword>
<evidence type="ECO:0000256" key="7">
    <source>
        <dbReference type="SAM" id="MobiDB-lite"/>
    </source>
</evidence>
<evidence type="ECO:0000256" key="4">
    <source>
        <dbReference type="ARBA" id="ARBA00022889"/>
    </source>
</evidence>
<dbReference type="InterPro" id="IPR048992">
    <property type="entry name" value="Stereocilin_LRR"/>
</dbReference>
<comment type="subcellular location">
    <subcellularLocation>
        <location evidence="1">Membrane</location>
    </subcellularLocation>
</comment>
<comment type="similarity">
    <text evidence="2">Belongs to the mesothelin family.</text>
</comment>
<dbReference type="OrthoDB" id="8195838at2759"/>
<keyword evidence="3" id="KW-0732">Signal</keyword>
<dbReference type="Pfam" id="PF06060">
    <property type="entry name" value="Mesothelin"/>
    <property type="match status" value="1"/>
</dbReference>
<dbReference type="InterPro" id="IPR010335">
    <property type="entry name" value="Mesothelin"/>
</dbReference>
<evidence type="ECO:0000256" key="1">
    <source>
        <dbReference type="ARBA" id="ARBA00004370"/>
    </source>
</evidence>
<proteinExistence type="inferred from homology"/>
<keyword evidence="4" id="KW-0130">Cell adhesion</keyword>
<reference evidence="10" key="1">
    <citation type="submission" date="2025-08" db="UniProtKB">
        <authorList>
            <consortium name="RefSeq"/>
        </authorList>
    </citation>
    <scope>IDENTIFICATION</scope>
</reference>
<evidence type="ECO:0000259" key="8">
    <source>
        <dbReference type="Pfam" id="PF21058"/>
    </source>
</evidence>
<keyword evidence="6" id="KW-0325">Glycoprotein</keyword>
<dbReference type="AlphaFoldDB" id="A0A6J2W7A9"/>
<dbReference type="InterPro" id="IPR026664">
    <property type="entry name" value="Stereocilin-rel"/>
</dbReference>
<protein>
    <submittedName>
        <fullName evidence="10">Otoancorin</fullName>
    </submittedName>
</protein>
<evidence type="ECO:0000256" key="6">
    <source>
        <dbReference type="ARBA" id="ARBA00023180"/>
    </source>
</evidence>
<accession>A0A6J2W7A9</accession>
<organism evidence="9 10">
    <name type="scientific">Chanos chanos</name>
    <name type="common">Milkfish</name>
    <name type="synonym">Mugil chanos</name>
    <dbReference type="NCBI Taxonomy" id="29144"/>
    <lineage>
        <taxon>Eukaryota</taxon>
        <taxon>Metazoa</taxon>
        <taxon>Chordata</taxon>
        <taxon>Craniata</taxon>
        <taxon>Vertebrata</taxon>
        <taxon>Euteleostomi</taxon>
        <taxon>Actinopterygii</taxon>
        <taxon>Neopterygii</taxon>
        <taxon>Teleostei</taxon>
        <taxon>Ostariophysi</taxon>
        <taxon>Gonorynchiformes</taxon>
        <taxon>Chanidae</taxon>
        <taxon>Chanos</taxon>
    </lineage>
</organism>
<dbReference type="RefSeq" id="XP_030641325.1">
    <property type="nucleotide sequence ID" value="XM_030785465.1"/>
</dbReference>
<evidence type="ECO:0000313" key="10">
    <source>
        <dbReference type="RefSeq" id="XP_030641325.1"/>
    </source>
</evidence>
<dbReference type="GO" id="GO:0009986">
    <property type="term" value="C:cell surface"/>
    <property type="evidence" value="ECO:0007669"/>
    <property type="project" value="TreeGrafter"/>
</dbReference>
<dbReference type="PANTHER" id="PTHR23412:SF21">
    <property type="entry name" value="OTOANCORIN ISOFORM X1"/>
    <property type="match status" value="1"/>
</dbReference>
<dbReference type="Proteomes" id="UP000504632">
    <property type="component" value="Chromosome 9"/>
</dbReference>
<feature type="compositionally biased region" description="Polar residues" evidence="7">
    <location>
        <begin position="1087"/>
        <end position="1104"/>
    </location>
</feature>
<evidence type="ECO:0000256" key="5">
    <source>
        <dbReference type="ARBA" id="ARBA00023136"/>
    </source>
</evidence>
<feature type="domain" description="Stereocilin LRR" evidence="8">
    <location>
        <begin position="305"/>
        <end position="450"/>
    </location>
</feature>
<evidence type="ECO:0000313" key="9">
    <source>
        <dbReference type="Proteomes" id="UP000504632"/>
    </source>
</evidence>
<evidence type="ECO:0000256" key="3">
    <source>
        <dbReference type="ARBA" id="ARBA00022729"/>
    </source>
</evidence>
<dbReference type="GeneID" id="115821659"/>
<dbReference type="Pfam" id="PF21058">
    <property type="entry name" value="Stereocilin"/>
    <property type="match status" value="1"/>
</dbReference>
<dbReference type="InParanoid" id="A0A6J2W7A9"/>